<proteinExistence type="predicted"/>
<organism evidence="1 2">
    <name type="scientific">Limosilactobacillus reuteri</name>
    <name type="common">Lactobacillus reuteri</name>
    <dbReference type="NCBI Taxonomy" id="1598"/>
    <lineage>
        <taxon>Bacteria</taxon>
        <taxon>Bacillati</taxon>
        <taxon>Bacillota</taxon>
        <taxon>Bacilli</taxon>
        <taxon>Lactobacillales</taxon>
        <taxon>Lactobacillaceae</taxon>
        <taxon>Limosilactobacillus</taxon>
    </lineage>
</organism>
<dbReference type="AlphaFoldDB" id="A0A1Y3UT85"/>
<name>A0A1Y3UT85_LIMRT</name>
<protein>
    <submittedName>
        <fullName evidence="1">Uncharacterized protein</fullName>
    </submittedName>
</protein>
<accession>A0A1Y3UT85</accession>
<dbReference type="EMBL" id="NFHN01000001">
    <property type="protein sequence ID" value="OUN50358.1"/>
    <property type="molecule type" value="Genomic_DNA"/>
</dbReference>
<comment type="caution">
    <text evidence="1">The sequence shown here is derived from an EMBL/GenBank/DDBJ whole genome shotgun (WGS) entry which is preliminary data.</text>
</comment>
<evidence type="ECO:0000313" key="2">
    <source>
        <dbReference type="Proteomes" id="UP000195868"/>
    </source>
</evidence>
<reference evidence="2" key="1">
    <citation type="submission" date="2017-04" db="EMBL/GenBank/DDBJ databases">
        <title>Function of individual gut microbiota members based on whole genome sequencing of pure cultures obtained from chicken caecum.</title>
        <authorList>
            <person name="Medvecky M."/>
            <person name="Cejkova D."/>
            <person name="Polansky O."/>
            <person name="Karasova D."/>
            <person name="Kubasova T."/>
            <person name="Cizek A."/>
            <person name="Rychlik I."/>
        </authorList>
    </citation>
    <scope>NUCLEOTIDE SEQUENCE [LARGE SCALE GENOMIC DNA]</scope>
    <source>
        <strain evidence="2">An71</strain>
    </source>
</reference>
<gene>
    <name evidence="1" type="ORF">B5G22_00030</name>
</gene>
<sequence>MKKYHVNRQIPTTTIKVETVLVQPKFELKQIPVQRITVKRPYYQIRNEFGDELFATNSFDEALEKMDEYDEHGDYDYMPYIQDETYVDGVLVGLKNQRLFNGWY</sequence>
<dbReference type="RefSeq" id="WP_087214192.1">
    <property type="nucleotide sequence ID" value="NZ_NFHN01000001.1"/>
</dbReference>
<dbReference type="Proteomes" id="UP000195868">
    <property type="component" value="Unassembled WGS sequence"/>
</dbReference>
<evidence type="ECO:0000313" key="1">
    <source>
        <dbReference type="EMBL" id="OUN50358.1"/>
    </source>
</evidence>